<protein>
    <submittedName>
        <fullName evidence="1">SHOCT domain-containing protein</fullName>
    </submittedName>
</protein>
<gene>
    <name evidence="1" type="ORF">ACEZDG_12520</name>
</gene>
<dbReference type="EMBL" id="JBHEZX010000005">
    <property type="protein sequence ID" value="MFC1410094.1"/>
    <property type="molecule type" value="Genomic_DNA"/>
</dbReference>
<dbReference type="InterPro" id="IPR018649">
    <property type="entry name" value="SHOCT"/>
</dbReference>
<keyword evidence="2" id="KW-1185">Reference proteome</keyword>
<proteinExistence type="predicted"/>
<evidence type="ECO:0000313" key="1">
    <source>
        <dbReference type="EMBL" id="MFC1410094.1"/>
    </source>
</evidence>
<sequence>MIGRRMSRGGRPGLIGVAARTAVVAGTASAVSGRVSARQQQQAADREAAQQAASAPVAPAPVVPEAPASGLDDHALSTLERLGSLYAQGLLSEAEFTAAKQRVLAP</sequence>
<evidence type="ECO:0000313" key="2">
    <source>
        <dbReference type="Proteomes" id="UP001592582"/>
    </source>
</evidence>
<reference evidence="1 2" key="1">
    <citation type="submission" date="2024-09" db="EMBL/GenBank/DDBJ databases">
        <authorList>
            <person name="Lee S.D."/>
        </authorList>
    </citation>
    <scope>NUCLEOTIDE SEQUENCE [LARGE SCALE GENOMIC DNA]</scope>
    <source>
        <strain evidence="1 2">N1-1</strain>
    </source>
</reference>
<name>A0ABV6V8P8_9ACTN</name>
<comment type="caution">
    <text evidence="1">The sequence shown here is derived from an EMBL/GenBank/DDBJ whole genome shotgun (WGS) entry which is preliminary data.</text>
</comment>
<organism evidence="1 2">
    <name type="scientific">Streptacidiphilus alkalitolerans</name>
    <dbReference type="NCBI Taxonomy" id="3342712"/>
    <lineage>
        <taxon>Bacteria</taxon>
        <taxon>Bacillati</taxon>
        <taxon>Actinomycetota</taxon>
        <taxon>Actinomycetes</taxon>
        <taxon>Kitasatosporales</taxon>
        <taxon>Streptomycetaceae</taxon>
        <taxon>Streptacidiphilus</taxon>
    </lineage>
</organism>
<dbReference type="Pfam" id="PF09851">
    <property type="entry name" value="SHOCT"/>
    <property type="match status" value="1"/>
</dbReference>
<accession>A0ABV6V8P8</accession>
<dbReference type="Proteomes" id="UP001592582">
    <property type="component" value="Unassembled WGS sequence"/>
</dbReference>